<feature type="domain" description="Heterokaryon incompatibility" evidence="1">
    <location>
        <begin position="81"/>
        <end position="242"/>
    </location>
</feature>
<evidence type="ECO:0000259" key="1">
    <source>
        <dbReference type="Pfam" id="PF06985"/>
    </source>
</evidence>
<keyword evidence="3" id="KW-1185">Reference proteome</keyword>
<dbReference type="AlphaFoldDB" id="A0AA40A293"/>
<accession>A0AA40A293</accession>
<dbReference type="PANTHER" id="PTHR24148">
    <property type="entry name" value="ANKYRIN REPEAT DOMAIN-CONTAINING PROTEIN 39 HOMOLOG-RELATED"/>
    <property type="match status" value="1"/>
</dbReference>
<gene>
    <name evidence="2" type="ORF">B0H67DRAFT_647878</name>
</gene>
<organism evidence="2 3">
    <name type="scientific">Lasiosphaeris hirsuta</name>
    <dbReference type="NCBI Taxonomy" id="260670"/>
    <lineage>
        <taxon>Eukaryota</taxon>
        <taxon>Fungi</taxon>
        <taxon>Dikarya</taxon>
        <taxon>Ascomycota</taxon>
        <taxon>Pezizomycotina</taxon>
        <taxon>Sordariomycetes</taxon>
        <taxon>Sordariomycetidae</taxon>
        <taxon>Sordariales</taxon>
        <taxon>Lasiosphaeriaceae</taxon>
        <taxon>Lasiosphaeris</taxon>
    </lineage>
</organism>
<dbReference type="Proteomes" id="UP001172102">
    <property type="component" value="Unassembled WGS sequence"/>
</dbReference>
<evidence type="ECO:0000313" key="2">
    <source>
        <dbReference type="EMBL" id="KAK0707724.1"/>
    </source>
</evidence>
<reference evidence="2" key="1">
    <citation type="submission" date="2023-06" db="EMBL/GenBank/DDBJ databases">
        <title>Genome-scale phylogeny and comparative genomics of the fungal order Sordariales.</title>
        <authorList>
            <consortium name="Lawrence Berkeley National Laboratory"/>
            <person name="Hensen N."/>
            <person name="Bonometti L."/>
            <person name="Westerberg I."/>
            <person name="Brannstrom I.O."/>
            <person name="Guillou S."/>
            <person name="Cros-Aarteil S."/>
            <person name="Calhoun S."/>
            <person name="Haridas S."/>
            <person name="Kuo A."/>
            <person name="Mondo S."/>
            <person name="Pangilinan J."/>
            <person name="Riley R."/>
            <person name="Labutti K."/>
            <person name="Andreopoulos B."/>
            <person name="Lipzen A."/>
            <person name="Chen C."/>
            <person name="Yanf M."/>
            <person name="Daum C."/>
            <person name="Ng V."/>
            <person name="Clum A."/>
            <person name="Steindorff A."/>
            <person name="Ohm R."/>
            <person name="Martin F."/>
            <person name="Silar P."/>
            <person name="Natvig D."/>
            <person name="Lalanne C."/>
            <person name="Gautier V."/>
            <person name="Ament-Velasquez S.L."/>
            <person name="Kruys A."/>
            <person name="Hutchinson M.I."/>
            <person name="Powell A.J."/>
            <person name="Barry K."/>
            <person name="Miller A.N."/>
            <person name="Grigoriev I.V."/>
            <person name="Debuchy R."/>
            <person name="Gladieux P."/>
            <person name="Thoren M.H."/>
            <person name="Johannesson H."/>
        </authorList>
    </citation>
    <scope>NUCLEOTIDE SEQUENCE</scope>
    <source>
        <strain evidence="2">SMH4607-1</strain>
    </source>
</reference>
<dbReference type="EMBL" id="JAUKUA010000006">
    <property type="protein sequence ID" value="KAK0707724.1"/>
    <property type="molecule type" value="Genomic_DNA"/>
</dbReference>
<name>A0AA40A293_9PEZI</name>
<sequence length="676" mass="77667">MERWEDDDSKKSLAQISRHHARSIVPALVEIGQRTASQASFTPFLEHLECLLLPKSPDRQTQATVQLRRSEIDITRSNTEFIALSYTWAASPGEEEASGRYRIEDRKKLGPPIKSKTRDCVFGRVIKYGHSFGVKLLWIDRHCITQDDERECKETKCPHASCVHHRSGMQVMDLVYKYSSHPVALLGRPIESESDIRCLGKLIQGRMNRLKEISVEELWHVLNMLSNIIHDAWWQRAWTFQENFLAGKEMYLLISHPHNLERLKRSYCPSVFGQVDGELRISSTAFSIQVTRFCQALPPRLSPRISAQEKDNMDQIIKCLTDTAGRYSILLKTSDSMTPIIVGNVENRGVTDCWDRLPIVANCSRYKTRLDEEQLKKIGHSLSLSMLAMCLLNGEVPDNAKRRNWGDMTVLESLKSAFLNIRGPSVHQNLSFNRGCRLTRVALRREGIHTKGHLWKLGRIIDNQSMAWVEDAAGCLELDERQRLVWLADTVRSYDDYPLSDEISKFLGRDAWIRQQGSRHQPTFTNSYQKLMSQELAEAIAQGKKLRLGRIYDPLVEWASSPYMAVFIWDPQTQPDGDDEMDIDSPDTTIFSYRVGSESPEFVFTSFKEDEGHIVNDASTKDLDRHVSFEVEMENGAGHEAVPKLRIKRWISGLCFFRKRRLVDVIFPWPTDLVEI</sequence>
<dbReference type="PANTHER" id="PTHR24148:SF64">
    <property type="entry name" value="HETEROKARYON INCOMPATIBILITY DOMAIN-CONTAINING PROTEIN"/>
    <property type="match status" value="1"/>
</dbReference>
<protein>
    <recommendedName>
        <fullName evidence="1">Heterokaryon incompatibility domain-containing protein</fullName>
    </recommendedName>
</protein>
<dbReference type="InterPro" id="IPR010730">
    <property type="entry name" value="HET"/>
</dbReference>
<evidence type="ECO:0000313" key="3">
    <source>
        <dbReference type="Proteomes" id="UP001172102"/>
    </source>
</evidence>
<comment type="caution">
    <text evidence="2">The sequence shown here is derived from an EMBL/GenBank/DDBJ whole genome shotgun (WGS) entry which is preliminary data.</text>
</comment>
<dbReference type="InterPro" id="IPR052895">
    <property type="entry name" value="HetReg/Transcr_Mod"/>
</dbReference>
<proteinExistence type="predicted"/>
<dbReference type="Pfam" id="PF06985">
    <property type="entry name" value="HET"/>
    <property type="match status" value="1"/>
</dbReference>